<evidence type="ECO:0000313" key="2">
    <source>
        <dbReference type="EMBL" id="KAF8571505.1"/>
    </source>
</evidence>
<dbReference type="Proteomes" id="UP000699462">
    <property type="component" value="Unassembled WGS sequence"/>
</dbReference>
<organism evidence="2 3">
    <name type="scientific">Paragonimus westermani</name>
    <dbReference type="NCBI Taxonomy" id="34504"/>
    <lineage>
        <taxon>Eukaryota</taxon>
        <taxon>Metazoa</taxon>
        <taxon>Spiralia</taxon>
        <taxon>Lophotrochozoa</taxon>
        <taxon>Platyhelminthes</taxon>
        <taxon>Trematoda</taxon>
        <taxon>Digenea</taxon>
        <taxon>Plagiorchiida</taxon>
        <taxon>Troglotremata</taxon>
        <taxon>Troglotrematidae</taxon>
        <taxon>Paragonimus</taxon>
    </lineage>
</organism>
<evidence type="ECO:0000313" key="3">
    <source>
        <dbReference type="Proteomes" id="UP000699462"/>
    </source>
</evidence>
<reference evidence="2 3" key="1">
    <citation type="submission" date="2019-07" db="EMBL/GenBank/DDBJ databases">
        <title>Annotation for the trematode Paragonimus westermani.</title>
        <authorList>
            <person name="Choi Y.-J."/>
        </authorList>
    </citation>
    <scope>NUCLEOTIDE SEQUENCE [LARGE SCALE GENOMIC DNA]</scope>
    <source>
        <strain evidence="2">180907_Pwestermani</strain>
    </source>
</reference>
<feature type="compositionally biased region" description="Polar residues" evidence="1">
    <location>
        <begin position="56"/>
        <end position="68"/>
    </location>
</feature>
<evidence type="ECO:0000256" key="1">
    <source>
        <dbReference type="SAM" id="MobiDB-lite"/>
    </source>
</evidence>
<proteinExistence type="predicted"/>
<dbReference type="AlphaFoldDB" id="A0A8T0DU90"/>
<keyword evidence="3" id="KW-1185">Reference proteome</keyword>
<gene>
    <name evidence="2" type="ORF">P879_03395</name>
</gene>
<sequence>MLRYRRFRLFPGSGCLAIEQDNTLLPGHSNSMLVPRIPYSVKLLVKDTGELADRIPNQSPPQDCTTSPDHMVIETSSTSSSPSSKKHKSGSYPTELFEYDEHVPLVFIQNPANQESVEWTRFRDACKLFVNARQVETTPPEWSIYQLGSEQTIATGHPTVKNEQTAPRGYCGEKSQKGTEQDTGAIFVQEAHPNNSDVSFQGRPQLFISSCLSTYYT</sequence>
<feature type="region of interest" description="Disordered" evidence="1">
    <location>
        <begin position="52"/>
        <end position="92"/>
    </location>
</feature>
<name>A0A8T0DU90_9TREM</name>
<dbReference type="EMBL" id="JTDF01000477">
    <property type="protein sequence ID" value="KAF8571505.1"/>
    <property type="molecule type" value="Genomic_DNA"/>
</dbReference>
<comment type="caution">
    <text evidence="2">The sequence shown here is derived from an EMBL/GenBank/DDBJ whole genome shotgun (WGS) entry which is preliminary data.</text>
</comment>
<protein>
    <submittedName>
        <fullName evidence="2">Uncharacterized protein</fullName>
    </submittedName>
</protein>
<accession>A0A8T0DU90</accession>